<dbReference type="RefSeq" id="XP_018074145.1">
    <property type="nucleotide sequence ID" value="XM_018207685.1"/>
</dbReference>
<organism evidence="1 2">
    <name type="scientific">Mollisia scopiformis</name>
    <name type="common">Conifer needle endophyte fungus</name>
    <name type="synonym">Phialocephala scopiformis</name>
    <dbReference type="NCBI Taxonomy" id="149040"/>
    <lineage>
        <taxon>Eukaryota</taxon>
        <taxon>Fungi</taxon>
        <taxon>Dikarya</taxon>
        <taxon>Ascomycota</taxon>
        <taxon>Pezizomycotina</taxon>
        <taxon>Leotiomycetes</taxon>
        <taxon>Helotiales</taxon>
        <taxon>Mollisiaceae</taxon>
        <taxon>Mollisia</taxon>
    </lineage>
</organism>
<reference evidence="1 2" key="1">
    <citation type="submission" date="2015-10" db="EMBL/GenBank/DDBJ databases">
        <title>Full genome of DAOMC 229536 Phialocephala scopiformis, a fungal endophyte of spruce producing the potent anti-insectan compound rugulosin.</title>
        <authorList>
            <consortium name="DOE Joint Genome Institute"/>
            <person name="Walker A.K."/>
            <person name="Frasz S.L."/>
            <person name="Seifert K.A."/>
            <person name="Miller J.D."/>
            <person name="Mondo S.J."/>
            <person name="Labutti K."/>
            <person name="Lipzen A."/>
            <person name="Dockter R."/>
            <person name="Kennedy M."/>
            <person name="Grigoriev I.V."/>
            <person name="Spatafora J.W."/>
        </authorList>
    </citation>
    <scope>NUCLEOTIDE SEQUENCE [LARGE SCALE GENOMIC DNA]</scope>
    <source>
        <strain evidence="1 2">CBS 120377</strain>
    </source>
</reference>
<keyword evidence="2" id="KW-1185">Reference proteome</keyword>
<dbReference type="EMBL" id="KQ947410">
    <property type="protein sequence ID" value="KUJ19790.1"/>
    <property type="molecule type" value="Genomic_DNA"/>
</dbReference>
<evidence type="ECO:0000313" key="1">
    <source>
        <dbReference type="EMBL" id="KUJ19790.1"/>
    </source>
</evidence>
<sequence>MEPCRPRRRRTAILIAVVSRYADEARAKKNRGRTSSALVLRRVVFNCAIFQEQSSLLEYGVAVALAGLKLLQKFWLTLILAAARSASSYVLGTEIEYAYIYSETFLMVLPMVACDESVVERRSGLSSMWRAEDARLA</sequence>
<proteinExistence type="predicted"/>
<name>A0A194XHU5_MOLSC</name>
<dbReference type="InParanoid" id="A0A194XHU5"/>
<dbReference type="KEGG" id="psco:LY89DRAFT_461305"/>
<dbReference type="Proteomes" id="UP000070700">
    <property type="component" value="Unassembled WGS sequence"/>
</dbReference>
<dbReference type="GeneID" id="28817411"/>
<gene>
    <name evidence="1" type="ORF">LY89DRAFT_461305</name>
</gene>
<dbReference type="AlphaFoldDB" id="A0A194XHU5"/>
<protein>
    <submittedName>
        <fullName evidence="1">Uncharacterized protein</fullName>
    </submittedName>
</protein>
<accession>A0A194XHU5</accession>
<evidence type="ECO:0000313" key="2">
    <source>
        <dbReference type="Proteomes" id="UP000070700"/>
    </source>
</evidence>